<reference evidence="3 4" key="1">
    <citation type="submission" date="2019-02" db="EMBL/GenBank/DDBJ databases">
        <title>Deep-cultivation of Planctomycetes and their phenomic and genomic characterization uncovers novel biology.</title>
        <authorList>
            <person name="Wiegand S."/>
            <person name="Jogler M."/>
            <person name="Boedeker C."/>
            <person name="Pinto D."/>
            <person name="Vollmers J."/>
            <person name="Rivas-Marin E."/>
            <person name="Kohn T."/>
            <person name="Peeters S.H."/>
            <person name="Heuer A."/>
            <person name="Rast P."/>
            <person name="Oberbeckmann S."/>
            <person name="Bunk B."/>
            <person name="Jeske O."/>
            <person name="Meyerdierks A."/>
            <person name="Storesund J.E."/>
            <person name="Kallscheuer N."/>
            <person name="Luecker S."/>
            <person name="Lage O.M."/>
            <person name="Pohl T."/>
            <person name="Merkel B.J."/>
            <person name="Hornburger P."/>
            <person name="Mueller R.-W."/>
            <person name="Bruemmer F."/>
            <person name="Labrenz M."/>
            <person name="Spormann A.M."/>
            <person name="Op Den Camp H."/>
            <person name="Overmann J."/>
            <person name="Amann R."/>
            <person name="Jetten M.S.M."/>
            <person name="Mascher T."/>
            <person name="Medema M.H."/>
            <person name="Devos D.P."/>
            <person name="Kaster A.-K."/>
            <person name="Ovreas L."/>
            <person name="Rohde M."/>
            <person name="Galperin M.Y."/>
            <person name="Jogler C."/>
        </authorList>
    </citation>
    <scope>NUCLEOTIDE SEQUENCE [LARGE SCALE GENOMIC DNA]</scope>
    <source>
        <strain evidence="3 4">CA54</strain>
    </source>
</reference>
<feature type="domain" description="Peptidase M16 N-terminal" evidence="1">
    <location>
        <begin position="18"/>
        <end position="146"/>
    </location>
</feature>
<dbReference type="Pfam" id="PF00675">
    <property type="entry name" value="Peptidase_M16"/>
    <property type="match status" value="1"/>
</dbReference>
<evidence type="ECO:0000259" key="1">
    <source>
        <dbReference type="Pfam" id="PF00675"/>
    </source>
</evidence>
<dbReference type="SUPFAM" id="SSF63411">
    <property type="entry name" value="LuxS/MPP-like metallohydrolase"/>
    <property type="match status" value="2"/>
</dbReference>
<protein>
    <submittedName>
        <fullName evidence="3">Peptidase M16 inactive domain protein</fullName>
    </submittedName>
</protein>
<dbReference type="PANTHER" id="PTHR11851">
    <property type="entry name" value="METALLOPROTEASE"/>
    <property type="match status" value="1"/>
</dbReference>
<name>A0A5C6B5E5_9PLAN</name>
<dbReference type="OrthoDB" id="9762085at2"/>
<comment type="caution">
    <text evidence="3">The sequence shown here is derived from an EMBL/GenBank/DDBJ whole genome shotgun (WGS) entry which is preliminary data.</text>
</comment>
<dbReference type="GO" id="GO:0046872">
    <property type="term" value="F:metal ion binding"/>
    <property type="evidence" value="ECO:0007669"/>
    <property type="project" value="InterPro"/>
</dbReference>
<sequence>MQAQDIRTTQLPNGLTLVMERMPDVRSAAFSMLIPAGNIYDPPGQEGCAAVLSDLITRGAGDRNSQQLAFDLDNLGLQRSESASGSHLGLSGATIADRLPDVLRIYADIVLRPQLPADQFEAARAGIAQSLHSIEDEPRQKAMQELRRRSYPSPWGLPSDGNLEGLSQLTADTVRAHYENCFRPSETILGIAGNFDVLAIQGLVEEYFGDWQDKPVPTVEVSDWAPNISHIEHESTQTHIGVAYESVPYRDEGYYNAWAAVNILGGGMSSRLFTEVREKRGLCYSVYASLSALRDQGRVFCYAGSTNERAQETLDVMLAELQRLPEGIEEGELERCKAGAKSSLIMQQESSSSRASAVARDWYHLGRVTTLDEVHQKVDALTVPSILKYVDEHPADNFTVLTLGPESLEVNLGVS</sequence>
<proteinExistence type="predicted"/>
<dbReference type="InterPro" id="IPR007863">
    <property type="entry name" value="Peptidase_M16_C"/>
</dbReference>
<keyword evidence="4" id="KW-1185">Reference proteome</keyword>
<dbReference type="PANTHER" id="PTHR11851:SF219">
    <property type="entry name" value="HYPOTHETICAL ZINC PROTEASE"/>
    <property type="match status" value="1"/>
</dbReference>
<evidence type="ECO:0000313" key="4">
    <source>
        <dbReference type="Proteomes" id="UP000320735"/>
    </source>
</evidence>
<dbReference type="Pfam" id="PF05193">
    <property type="entry name" value="Peptidase_M16_C"/>
    <property type="match status" value="1"/>
</dbReference>
<accession>A0A5C6B5E5</accession>
<dbReference type="Proteomes" id="UP000320735">
    <property type="component" value="Unassembled WGS sequence"/>
</dbReference>
<dbReference type="InterPro" id="IPR011249">
    <property type="entry name" value="Metalloenz_LuxS/M16"/>
</dbReference>
<organism evidence="3 4">
    <name type="scientific">Symmachiella macrocystis</name>
    <dbReference type="NCBI Taxonomy" id="2527985"/>
    <lineage>
        <taxon>Bacteria</taxon>
        <taxon>Pseudomonadati</taxon>
        <taxon>Planctomycetota</taxon>
        <taxon>Planctomycetia</taxon>
        <taxon>Planctomycetales</taxon>
        <taxon>Planctomycetaceae</taxon>
        <taxon>Symmachiella</taxon>
    </lineage>
</organism>
<gene>
    <name evidence="3" type="ORF">CA54_51100</name>
</gene>
<dbReference type="RefSeq" id="WP_146373573.1">
    <property type="nucleotide sequence ID" value="NZ_SJPP01000003.1"/>
</dbReference>
<dbReference type="InterPro" id="IPR011765">
    <property type="entry name" value="Pept_M16_N"/>
</dbReference>
<evidence type="ECO:0000313" key="3">
    <source>
        <dbReference type="EMBL" id="TWU06711.1"/>
    </source>
</evidence>
<dbReference type="AlphaFoldDB" id="A0A5C6B5E5"/>
<dbReference type="InterPro" id="IPR050361">
    <property type="entry name" value="MPP/UQCRC_Complex"/>
</dbReference>
<dbReference type="EMBL" id="SJPP01000003">
    <property type="protein sequence ID" value="TWU06711.1"/>
    <property type="molecule type" value="Genomic_DNA"/>
</dbReference>
<dbReference type="Gene3D" id="3.30.830.10">
    <property type="entry name" value="Metalloenzyme, LuxS/M16 peptidase-like"/>
    <property type="match status" value="2"/>
</dbReference>
<feature type="domain" description="Peptidase M16 C-terminal" evidence="2">
    <location>
        <begin position="169"/>
        <end position="338"/>
    </location>
</feature>
<evidence type="ECO:0000259" key="2">
    <source>
        <dbReference type="Pfam" id="PF05193"/>
    </source>
</evidence>